<dbReference type="EMBL" id="JALAAR010000008">
    <property type="protein sequence ID" value="MEH8017710.1"/>
    <property type="molecule type" value="Genomic_DNA"/>
</dbReference>
<keyword evidence="6" id="KW-1185">Reference proteome</keyword>
<accession>A0ABU8C6Z9</accession>
<dbReference type="RefSeq" id="WP_335736122.1">
    <property type="nucleotide sequence ID" value="NZ_JALAAR010000008.1"/>
</dbReference>
<comment type="caution">
    <text evidence="5">The sequence shown here is derived from an EMBL/GenBank/DDBJ whole genome shotgun (WGS) entry which is preliminary data.</text>
</comment>
<dbReference type="InterPro" id="IPR008183">
    <property type="entry name" value="Aldose_1/G6P_1-epimerase"/>
</dbReference>
<comment type="catalytic activity">
    <reaction evidence="1">
        <text>alpha-D-glucose 6-phosphate = beta-D-glucose 6-phosphate</text>
        <dbReference type="Rhea" id="RHEA:16249"/>
        <dbReference type="ChEBI" id="CHEBI:58225"/>
        <dbReference type="ChEBI" id="CHEBI:58247"/>
        <dbReference type="EC" id="5.1.3.15"/>
    </reaction>
</comment>
<dbReference type="InterPro" id="IPR025532">
    <property type="entry name" value="G6P_1-epimerase"/>
</dbReference>
<reference evidence="5 6" key="1">
    <citation type="journal article" date="2023" name="Ecotoxicol. Environ. Saf.">
        <title>Mercury remediation potential of mercury-resistant strain Rheinheimera metallidurans sp. nov. isolated from a municipal waste dumping site.</title>
        <authorList>
            <person name="Yadav V."/>
            <person name="Manjhi A."/>
            <person name="Vadakedath N."/>
        </authorList>
    </citation>
    <scope>NUCLEOTIDE SEQUENCE [LARGE SCALE GENOMIC DNA]</scope>
    <source>
        <strain evidence="5 6">E-49</strain>
    </source>
</reference>
<dbReference type="Gene3D" id="2.70.98.10">
    <property type="match status" value="1"/>
</dbReference>
<dbReference type="SUPFAM" id="SSF74650">
    <property type="entry name" value="Galactose mutarotase-like"/>
    <property type="match status" value="1"/>
</dbReference>
<dbReference type="PANTHER" id="PTHR11122">
    <property type="entry name" value="APOSPORY-ASSOCIATED PROTEIN C-RELATED"/>
    <property type="match status" value="1"/>
</dbReference>
<keyword evidence="3 4" id="KW-0413">Isomerase</keyword>
<evidence type="ECO:0000256" key="3">
    <source>
        <dbReference type="ARBA" id="ARBA00023235"/>
    </source>
</evidence>
<dbReference type="Proteomes" id="UP001375382">
    <property type="component" value="Unassembled WGS sequence"/>
</dbReference>
<dbReference type="PIRSF" id="PIRSF016020">
    <property type="entry name" value="PHexose_mutarotase"/>
    <property type="match status" value="1"/>
</dbReference>
<dbReference type="InterPro" id="IPR014718">
    <property type="entry name" value="GH-type_carb-bd"/>
</dbReference>
<dbReference type="PANTHER" id="PTHR11122:SF13">
    <property type="entry name" value="GLUCOSE-6-PHOSPHATE 1-EPIMERASE"/>
    <property type="match status" value="1"/>
</dbReference>
<evidence type="ECO:0000256" key="2">
    <source>
        <dbReference type="ARBA" id="ARBA00005866"/>
    </source>
</evidence>
<proteinExistence type="inferred from homology"/>
<evidence type="ECO:0000256" key="1">
    <source>
        <dbReference type="ARBA" id="ARBA00001096"/>
    </source>
</evidence>
<dbReference type="InterPro" id="IPR011013">
    <property type="entry name" value="Gal_mutarotase_sf_dom"/>
</dbReference>
<sequence length="280" mass="31100">MVETAISQQTGFGHLTDLPCIKLQYGSASAVISLYGAQVLSYQPAAENEILWLSPKAQWHNQQAIRGGVPVCWPWFGAPAAVFNPQHSVLANHGVVRNRLWQLGRQHCSAAGVSLTLTITVDDLPHYQGSATLQLCLTLNDSLTIALNCNSVMPQQAALHSYFAVDDIDSVLIRPLPEHYFDKVTDQEHRDRRCSTAISDETDRIYQHSANQLRLDCGQQQLALSQSGHDATVVWNPWLQKSMAISDLPDHSYRQFVCVESARLGLDSQTLTLSQQITRL</sequence>
<dbReference type="Pfam" id="PF01263">
    <property type="entry name" value="Aldose_epim"/>
    <property type="match status" value="1"/>
</dbReference>
<protein>
    <recommendedName>
        <fullName evidence="4">Putative glucose-6-phosphate 1-epimerase</fullName>
        <ecNumber evidence="4">5.1.3.15</ecNumber>
    </recommendedName>
</protein>
<evidence type="ECO:0000313" key="5">
    <source>
        <dbReference type="EMBL" id="MEH8017710.1"/>
    </source>
</evidence>
<name>A0ABU8C6Z9_9GAMM</name>
<dbReference type="EC" id="5.1.3.15" evidence="4"/>
<evidence type="ECO:0000313" key="6">
    <source>
        <dbReference type="Proteomes" id="UP001375382"/>
    </source>
</evidence>
<comment type="similarity">
    <text evidence="2 4">Belongs to the glucose-6-phosphate 1-epimerase family.</text>
</comment>
<dbReference type="CDD" id="cd09020">
    <property type="entry name" value="D-hex-6-P-epi_like"/>
    <property type="match status" value="1"/>
</dbReference>
<evidence type="ECO:0000256" key="4">
    <source>
        <dbReference type="PIRNR" id="PIRNR016020"/>
    </source>
</evidence>
<gene>
    <name evidence="5" type="ORF">MN202_10725</name>
</gene>
<organism evidence="5 6">
    <name type="scientific">Rheinheimera muenzenbergensis</name>
    <dbReference type="NCBI Taxonomy" id="1193628"/>
    <lineage>
        <taxon>Bacteria</taxon>
        <taxon>Pseudomonadati</taxon>
        <taxon>Pseudomonadota</taxon>
        <taxon>Gammaproteobacteria</taxon>
        <taxon>Chromatiales</taxon>
        <taxon>Chromatiaceae</taxon>
        <taxon>Rheinheimera</taxon>
    </lineage>
</organism>